<keyword evidence="11" id="KW-1185">Reference proteome</keyword>
<feature type="transmembrane region" description="Helical" evidence="7">
    <location>
        <begin position="618"/>
        <end position="640"/>
    </location>
</feature>
<dbReference type="EMBL" id="JAPMOS010000028">
    <property type="protein sequence ID" value="KAJ4458536.1"/>
    <property type="molecule type" value="Genomic_DNA"/>
</dbReference>
<dbReference type="PANTHER" id="PTHR31082:SF4">
    <property type="entry name" value="PHEROMONE-REGULATED MEMBRANE PROTEIN 10"/>
    <property type="match status" value="1"/>
</dbReference>
<evidence type="ECO:0000256" key="3">
    <source>
        <dbReference type="ARBA" id="ARBA00022989"/>
    </source>
</evidence>
<dbReference type="InterPro" id="IPR051361">
    <property type="entry name" value="ThrE/Ser_Exporter"/>
</dbReference>
<feature type="compositionally biased region" description="Polar residues" evidence="6">
    <location>
        <begin position="1"/>
        <end position="14"/>
    </location>
</feature>
<proteinExistence type="inferred from homology"/>
<feature type="domain" description="Threonine/Serine exporter ThrE" evidence="9">
    <location>
        <begin position="658"/>
        <end position="744"/>
    </location>
</feature>
<evidence type="ECO:0000313" key="11">
    <source>
        <dbReference type="Proteomes" id="UP001141327"/>
    </source>
</evidence>
<feature type="compositionally biased region" description="Basic residues" evidence="6">
    <location>
        <begin position="94"/>
        <end position="110"/>
    </location>
</feature>
<evidence type="ECO:0000256" key="7">
    <source>
        <dbReference type="SAM" id="Phobius"/>
    </source>
</evidence>
<evidence type="ECO:0000256" key="1">
    <source>
        <dbReference type="ARBA" id="ARBA00004141"/>
    </source>
</evidence>
<keyword evidence="2 7" id="KW-0812">Transmembrane</keyword>
<reference evidence="10" key="1">
    <citation type="journal article" date="2022" name="bioRxiv">
        <title>Genomics of Preaxostyla Flagellates Illuminates Evolutionary Transitions and the Path Towards Mitochondrial Loss.</title>
        <authorList>
            <person name="Novak L.V.F."/>
            <person name="Treitli S.C."/>
            <person name="Pyrih J."/>
            <person name="Halakuc P."/>
            <person name="Pipaliya S.V."/>
            <person name="Vacek V."/>
            <person name="Brzon O."/>
            <person name="Soukal P."/>
            <person name="Eme L."/>
            <person name="Dacks J.B."/>
            <person name="Karnkowska A."/>
            <person name="Elias M."/>
            <person name="Hampl V."/>
        </authorList>
    </citation>
    <scope>NUCLEOTIDE SEQUENCE</scope>
    <source>
        <strain evidence="10">RCP-MX</strain>
    </source>
</reference>
<dbReference type="Proteomes" id="UP001141327">
    <property type="component" value="Unassembled WGS sequence"/>
</dbReference>
<keyword evidence="3 7" id="KW-1133">Transmembrane helix</keyword>
<feature type="transmembrane region" description="Helical" evidence="7">
    <location>
        <begin position="689"/>
        <end position="714"/>
    </location>
</feature>
<feature type="transmembrane region" description="Helical" evidence="7">
    <location>
        <begin position="299"/>
        <end position="318"/>
    </location>
</feature>
<sequence length="752" mass="79393">MSEMSTDPLTVQTSEPDEAAAPAAEAPAEGPVAAPPLGWSQPYEEPPQGGGDDQHPLLVHPAPSVAVPEQAVLLPGALSTQQLASGAPSAALAAHHRGHIHSLPKRIQRRDRRDVLPRYQVTRTQSQALLGGAGIGPEGPPLPPPGGEIEMAVSRSPTPPPVAGRRKMGTTELARMPREPELSKAEFFAIVDFLVALAMGLHQYGLPCHRLQHNMINCSKRFGIEASFAVLPTFIQASFRRPNTQKVYPRNIVVDMGYNFEKLDDVDHLAELVASKQVTLQEGIIELQYIHLRTCRYSWWMKLIFMILMSTVIAPLFFGGGLVEMAVSFVCGLVEGLLLLWAERCVSIALGTGWFGPTMVGAISLAGVVWALPGLPFTLAAIDLATRNMVTGTSRLLYTLLITMELGFGLALGTRVLYFFVRPGPGPCTCTCTPTAVHIGLHCARLASSGLSLSPPSAAAKEQENRHRRSRRRHRLFCAGTSPNAPALPALPHSPAGPVAAFCGTALESLANMTAQLGPFLASSLTRAPASALMGALAVPLETIAAQCAGTATKVLEAVPGASVAAAAPLAAATALLGAGNGTTTLPTMPISPYWNILWVVIGGATFGFMLEASWRQMLVIIPASGVAVGASLLVSRFIASELAPVIAQTCLGPCCLDQGRPLIFAFDWDALSAAVFCNLYSRWTGHTAFVPLASATLMLVPGSVGVKGVTAMVTNDMVNGMQFGVSMFTVAISLVVGGFLANMIVPPQKDT</sequence>
<evidence type="ECO:0000313" key="10">
    <source>
        <dbReference type="EMBL" id="KAJ4458536.1"/>
    </source>
</evidence>
<feature type="transmembrane region" description="Helical" evidence="7">
    <location>
        <begin position="396"/>
        <end position="421"/>
    </location>
</feature>
<feature type="transmembrane region" description="Helical" evidence="7">
    <location>
        <begin position="325"/>
        <end position="342"/>
    </location>
</feature>
<feature type="transmembrane region" description="Helical" evidence="7">
    <location>
        <begin position="362"/>
        <end position="384"/>
    </location>
</feature>
<feature type="region of interest" description="Disordered" evidence="6">
    <location>
        <begin position="453"/>
        <end position="472"/>
    </location>
</feature>
<feature type="transmembrane region" description="Helical" evidence="7">
    <location>
        <begin position="594"/>
        <end position="611"/>
    </location>
</feature>
<feature type="region of interest" description="Disordered" evidence="6">
    <location>
        <begin position="89"/>
        <end position="114"/>
    </location>
</feature>
<accession>A0ABQ8UKQ8</accession>
<evidence type="ECO:0000256" key="5">
    <source>
        <dbReference type="ARBA" id="ARBA00034125"/>
    </source>
</evidence>
<dbReference type="InterPro" id="IPR024528">
    <property type="entry name" value="ThrE_2"/>
</dbReference>
<name>A0ABQ8UKQ8_9EUKA</name>
<feature type="region of interest" description="Disordered" evidence="6">
    <location>
        <begin position="1"/>
        <end position="59"/>
    </location>
</feature>
<keyword evidence="4 7" id="KW-0472">Membrane</keyword>
<gene>
    <name evidence="10" type="ORF">PAPYR_5734</name>
</gene>
<dbReference type="Pfam" id="PF12821">
    <property type="entry name" value="ThrE_2"/>
    <property type="match status" value="1"/>
</dbReference>
<feature type="compositionally biased region" description="Low complexity" evidence="6">
    <location>
        <begin position="19"/>
        <end position="36"/>
    </location>
</feature>
<comment type="subcellular location">
    <subcellularLocation>
        <location evidence="1">Membrane</location>
        <topology evidence="1">Multi-pass membrane protein</topology>
    </subcellularLocation>
</comment>
<feature type="transmembrane region" description="Helical" evidence="7">
    <location>
        <begin position="726"/>
        <end position="746"/>
    </location>
</feature>
<dbReference type="PANTHER" id="PTHR31082">
    <property type="entry name" value="PHEROMONE-REGULATED MEMBRANE PROTEIN 10"/>
    <property type="match status" value="1"/>
</dbReference>
<feature type="domain" description="Threonine/serine exporter-like N-terminal" evidence="8">
    <location>
        <begin position="192"/>
        <end position="416"/>
    </location>
</feature>
<evidence type="ECO:0000256" key="6">
    <source>
        <dbReference type="SAM" id="MobiDB-lite"/>
    </source>
</evidence>
<organism evidence="10 11">
    <name type="scientific">Paratrimastix pyriformis</name>
    <dbReference type="NCBI Taxonomy" id="342808"/>
    <lineage>
        <taxon>Eukaryota</taxon>
        <taxon>Metamonada</taxon>
        <taxon>Preaxostyla</taxon>
        <taxon>Paratrimastigidae</taxon>
        <taxon>Paratrimastix</taxon>
    </lineage>
</organism>
<dbReference type="InterPro" id="IPR010619">
    <property type="entry name" value="ThrE-like_N"/>
</dbReference>
<protein>
    <submittedName>
        <fullName evidence="10">Pheromone-regulated membrane protein 10</fullName>
    </submittedName>
</protein>
<evidence type="ECO:0000259" key="9">
    <source>
        <dbReference type="Pfam" id="PF12821"/>
    </source>
</evidence>
<comment type="similarity">
    <text evidence="5">Belongs to the ThrE exporter (TC 2.A.79) family.</text>
</comment>
<evidence type="ECO:0000256" key="2">
    <source>
        <dbReference type="ARBA" id="ARBA00022692"/>
    </source>
</evidence>
<dbReference type="Pfam" id="PF06738">
    <property type="entry name" value="ThrE"/>
    <property type="match status" value="1"/>
</dbReference>
<evidence type="ECO:0000259" key="8">
    <source>
        <dbReference type="Pfam" id="PF06738"/>
    </source>
</evidence>
<evidence type="ECO:0000256" key="4">
    <source>
        <dbReference type="ARBA" id="ARBA00023136"/>
    </source>
</evidence>
<comment type="caution">
    <text evidence="10">The sequence shown here is derived from an EMBL/GenBank/DDBJ whole genome shotgun (WGS) entry which is preliminary data.</text>
</comment>